<keyword evidence="1" id="KW-1133">Transmembrane helix</keyword>
<sequence>MVNFGNVTIAASFLIVNACYRFWRRENASFPNVRYNKLFNHIIIKF</sequence>
<dbReference type="Proteomes" id="UP000238916">
    <property type="component" value="Unassembled WGS sequence"/>
</dbReference>
<evidence type="ECO:0000313" key="2">
    <source>
        <dbReference type="EMBL" id="SPF52482.1"/>
    </source>
</evidence>
<organism evidence="2 3">
    <name type="scientific">Candidatus Desulfosporosinus infrequens</name>
    <dbReference type="NCBI Taxonomy" id="2043169"/>
    <lineage>
        <taxon>Bacteria</taxon>
        <taxon>Bacillati</taxon>
        <taxon>Bacillota</taxon>
        <taxon>Clostridia</taxon>
        <taxon>Eubacteriales</taxon>
        <taxon>Desulfitobacteriaceae</taxon>
        <taxon>Desulfosporosinus</taxon>
    </lineage>
</organism>
<protein>
    <submittedName>
        <fullName evidence="2">Uncharacterized protein</fullName>
    </submittedName>
</protein>
<reference evidence="3" key="1">
    <citation type="submission" date="2018-02" db="EMBL/GenBank/DDBJ databases">
        <authorList>
            <person name="Hausmann B."/>
        </authorList>
    </citation>
    <scope>NUCLEOTIDE SEQUENCE [LARGE SCALE GENOMIC DNA]</scope>
    <source>
        <strain evidence="3">Peat soil MAG SbF1</strain>
    </source>
</reference>
<gene>
    <name evidence="2" type="ORF">SBF1_5760003</name>
</gene>
<feature type="transmembrane region" description="Helical" evidence="1">
    <location>
        <begin position="6"/>
        <end position="23"/>
    </location>
</feature>
<proteinExistence type="predicted"/>
<evidence type="ECO:0000313" key="3">
    <source>
        <dbReference type="Proteomes" id="UP000238916"/>
    </source>
</evidence>
<keyword evidence="1" id="KW-0472">Membrane</keyword>
<dbReference type="AlphaFoldDB" id="A0A2U3LKW3"/>
<accession>A0A2U3LKW3</accession>
<keyword evidence="1" id="KW-0812">Transmembrane</keyword>
<dbReference type="EMBL" id="OMOF01000530">
    <property type="protein sequence ID" value="SPF52482.1"/>
    <property type="molecule type" value="Genomic_DNA"/>
</dbReference>
<evidence type="ECO:0000256" key="1">
    <source>
        <dbReference type="SAM" id="Phobius"/>
    </source>
</evidence>
<name>A0A2U3LKW3_9FIRM</name>